<dbReference type="Gene3D" id="2.60.40.420">
    <property type="entry name" value="Cupredoxins - blue copper proteins"/>
    <property type="match status" value="1"/>
</dbReference>
<dbReference type="GO" id="GO:0046872">
    <property type="term" value="F:metal ion binding"/>
    <property type="evidence" value="ECO:0007669"/>
    <property type="project" value="UniProtKB-KW"/>
</dbReference>
<proteinExistence type="predicted"/>
<evidence type="ECO:0000313" key="15">
    <source>
        <dbReference type="EMBL" id="KAH7514065.1"/>
    </source>
</evidence>
<keyword evidence="2" id="KW-0813">Transport</keyword>
<keyword evidence="9" id="KW-0472">Membrane</keyword>
<dbReference type="EMBL" id="JAEACU010000011">
    <property type="protein sequence ID" value="KAH7514065.1"/>
    <property type="molecule type" value="Genomic_DNA"/>
</dbReference>
<dbReference type="PROSITE" id="PS51485">
    <property type="entry name" value="PHYTOCYANIN"/>
    <property type="match status" value="1"/>
</dbReference>
<evidence type="ECO:0000256" key="9">
    <source>
        <dbReference type="ARBA" id="ARBA00023136"/>
    </source>
</evidence>
<evidence type="ECO:0000256" key="11">
    <source>
        <dbReference type="ARBA" id="ARBA00023180"/>
    </source>
</evidence>
<dbReference type="PANTHER" id="PTHR33021:SF533">
    <property type="entry name" value="PHYTOCYANIN DOMAIN-CONTAINING PROTEIN"/>
    <property type="match status" value="1"/>
</dbReference>
<keyword evidence="7" id="KW-1133">Transmembrane helix</keyword>
<keyword evidence="8" id="KW-0186">Copper</keyword>
<evidence type="ECO:0000256" key="12">
    <source>
        <dbReference type="SAM" id="MobiDB-lite"/>
    </source>
</evidence>
<name>A0A978UGY4_ZIZJJ</name>
<evidence type="ECO:0000256" key="1">
    <source>
        <dbReference type="ARBA" id="ARBA00004479"/>
    </source>
</evidence>
<evidence type="ECO:0000313" key="16">
    <source>
        <dbReference type="Proteomes" id="UP000813462"/>
    </source>
</evidence>
<keyword evidence="10" id="KW-1015">Disulfide bond</keyword>
<dbReference type="AlphaFoldDB" id="A0A978UGY4"/>
<comment type="subcellular location">
    <subcellularLocation>
        <location evidence="1">Membrane</location>
        <topology evidence="1">Single-pass type I membrane protein</topology>
    </subcellularLocation>
</comment>
<feature type="domain" description="Phytocyanin" evidence="14">
    <location>
        <begin position="23"/>
        <end position="123"/>
    </location>
</feature>
<evidence type="ECO:0000256" key="6">
    <source>
        <dbReference type="ARBA" id="ARBA00022982"/>
    </source>
</evidence>
<evidence type="ECO:0000256" key="2">
    <source>
        <dbReference type="ARBA" id="ARBA00022448"/>
    </source>
</evidence>
<keyword evidence="11" id="KW-0325">Glycoprotein</keyword>
<keyword evidence="3" id="KW-0812">Transmembrane</keyword>
<sequence>MASPQLFIILAIAAIFIPSISAVEFVVGDDKGWTVNFDYQSWAQGKVFRVGDTLVFKYPQGAHNVLRVNGTGFQQCQAPEGTEALTSGNDVITLATPGRKWYICGVSRHCEVGNQKLFITVLPQQLSPVYSPAPSPSPSSVPSSPPTSGADSHYGWNTPAPSPVPGYSEVRKYYPQTPGSATGYYPKTPGSATGYKA</sequence>
<evidence type="ECO:0000256" key="5">
    <source>
        <dbReference type="ARBA" id="ARBA00022729"/>
    </source>
</evidence>
<dbReference type="GO" id="GO:0009055">
    <property type="term" value="F:electron transfer activity"/>
    <property type="evidence" value="ECO:0007669"/>
    <property type="project" value="InterPro"/>
</dbReference>
<dbReference type="PANTHER" id="PTHR33021">
    <property type="entry name" value="BLUE COPPER PROTEIN"/>
    <property type="match status" value="1"/>
</dbReference>
<organism evidence="15 16">
    <name type="scientific">Ziziphus jujuba var. spinosa</name>
    <dbReference type="NCBI Taxonomy" id="714518"/>
    <lineage>
        <taxon>Eukaryota</taxon>
        <taxon>Viridiplantae</taxon>
        <taxon>Streptophyta</taxon>
        <taxon>Embryophyta</taxon>
        <taxon>Tracheophyta</taxon>
        <taxon>Spermatophyta</taxon>
        <taxon>Magnoliopsida</taxon>
        <taxon>eudicotyledons</taxon>
        <taxon>Gunneridae</taxon>
        <taxon>Pentapetalae</taxon>
        <taxon>rosids</taxon>
        <taxon>fabids</taxon>
        <taxon>Rosales</taxon>
        <taxon>Rhamnaceae</taxon>
        <taxon>Paliureae</taxon>
        <taxon>Ziziphus</taxon>
    </lineage>
</organism>
<protein>
    <recommendedName>
        <fullName evidence="14">Phytocyanin domain-containing protein</fullName>
    </recommendedName>
</protein>
<dbReference type="SUPFAM" id="SSF49503">
    <property type="entry name" value="Cupredoxins"/>
    <property type="match status" value="1"/>
</dbReference>
<evidence type="ECO:0000256" key="3">
    <source>
        <dbReference type="ARBA" id="ARBA00022692"/>
    </source>
</evidence>
<evidence type="ECO:0000256" key="10">
    <source>
        <dbReference type="ARBA" id="ARBA00023157"/>
    </source>
</evidence>
<feature type="signal peptide" evidence="13">
    <location>
        <begin position="1"/>
        <end position="22"/>
    </location>
</feature>
<dbReference type="GO" id="GO:0009610">
    <property type="term" value="P:response to symbiotic fungus"/>
    <property type="evidence" value="ECO:0007669"/>
    <property type="project" value="UniProtKB-ARBA"/>
</dbReference>
<gene>
    <name evidence="15" type="ORF">FEM48_Zijuj11G0049000</name>
</gene>
<dbReference type="FunFam" id="2.60.40.420:FF:000067">
    <property type="entry name" value="Cupredoxin superfamily protein"/>
    <property type="match status" value="1"/>
</dbReference>
<feature type="chain" id="PRO_5038092761" description="Phytocyanin domain-containing protein" evidence="13">
    <location>
        <begin position="23"/>
        <end position="197"/>
    </location>
</feature>
<reference evidence="15" key="1">
    <citation type="journal article" date="2021" name="Front. Plant Sci.">
        <title>Chromosome-Scale Genome Assembly for Chinese Sour Jujube and Insights Into Its Genome Evolution and Domestication Signature.</title>
        <authorList>
            <person name="Shen L.-Y."/>
            <person name="Luo H."/>
            <person name="Wang X.-L."/>
            <person name="Wang X.-M."/>
            <person name="Qiu X.-J."/>
            <person name="Liu H."/>
            <person name="Zhou S.-S."/>
            <person name="Jia K.-H."/>
            <person name="Nie S."/>
            <person name="Bao Y.-T."/>
            <person name="Zhang R.-G."/>
            <person name="Yun Q.-Z."/>
            <person name="Chai Y.-H."/>
            <person name="Lu J.-Y."/>
            <person name="Li Y."/>
            <person name="Zhao S.-W."/>
            <person name="Mao J.-F."/>
            <person name="Jia S.-G."/>
            <person name="Mao Y.-M."/>
        </authorList>
    </citation>
    <scope>NUCLEOTIDE SEQUENCE</scope>
    <source>
        <strain evidence="15">AT0</strain>
        <tissue evidence="15">Leaf</tissue>
    </source>
</reference>
<feature type="region of interest" description="Disordered" evidence="12">
    <location>
        <begin position="129"/>
        <end position="197"/>
    </location>
</feature>
<keyword evidence="5 13" id="KW-0732">Signal</keyword>
<evidence type="ECO:0000259" key="14">
    <source>
        <dbReference type="PROSITE" id="PS51485"/>
    </source>
</evidence>
<dbReference type="Proteomes" id="UP000813462">
    <property type="component" value="Unassembled WGS sequence"/>
</dbReference>
<feature type="compositionally biased region" description="Pro residues" evidence="12">
    <location>
        <begin position="131"/>
        <end position="145"/>
    </location>
</feature>
<comment type="caution">
    <text evidence="15">The sequence shown here is derived from an EMBL/GenBank/DDBJ whole genome shotgun (WGS) entry which is preliminary data.</text>
</comment>
<dbReference type="Pfam" id="PF02298">
    <property type="entry name" value="Cu_bind_like"/>
    <property type="match status" value="1"/>
</dbReference>
<evidence type="ECO:0000256" key="7">
    <source>
        <dbReference type="ARBA" id="ARBA00022989"/>
    </source>
</evidence>
<dbReference type="InterPro" id="IPR003245">
    <property type="entry name" value="Phytocyanin_dom"/>
</dbReference>
<dbReference type="GO" id="GO:0005886">
    <property type="term" value="C:plasma membrane"/>
    <property type="evidence" value="ECO:0007669"/>
    <property type="project" value="TreeGrafter"/>
</dbReference>
<dbReference type="InterPro" id="IPR039391">
    <property type="entry name" value="Phytocyanin-like"/>
</dbReference>
<evidence type="ECO:0000256" key="4">
    <source>
        <dbReference type="ARBA" id="ARBA00022723"/>
    </source>
</evidence>
<keyword evidence="4" id="KW-0479">Metal-binding</keyword>
<keyword evidence="6" id="KW-0249">Electron transport</keyword>
<dbReference type="InterPro" id="IPR008972">
    <property type="entry name" value="Cupredoxin"/>
</dbReference>
<dbReference type="CDD" id="cd04216">
    <property type="entry name" value="Phytocyanin"/>
    <property type="match status" value="1"/>
</dbReference>
<evidence type="ECO:0000256" key="8">
    <source>
        <dbReference type="ARBA" id="ARBA00023008"/>
    </source>
</evidence>
<accession>A0A978UGY4</accession>
<evidence type="ECO:0000256" key="13">
    <source>
        <dbReference type="SAM" id="SignalP"/>
    </source>
</evidence>